<name>A0A0F9KU07_9ZZZZ</name>
<dbReference type="InterPro" id="IPR020843">
    <property type="entry name" value="ER"/>
</dbReference>
<feature type="domain" description="Enoyl reductase (ER)" evidence="1">
    <location>
        <begin position="34"/>
        <end position="343"/>
    </location>
</feature>
<dbReference type="Gene3D" id="3.90.180.10">
    <property type="entry name" value="Medium-chain alcohol dehydrogenases, catalytic domain"/>
    <property type="match status" value="1"/>
</dbReference>
<dbReference type="InterPro" id="IPR052733">
    <property type="entry name" value="Chloroplast_QOR"/>
</dbReference>
<dbReference type="AlphaFoldDB" id="A0A0F9KU07"/>
<dbReference type="PANTHER" id="PTHR44013:SF1">
    <property type="entry name" value="ZINC-TYPE ALCOHOL DEHYDROGENASE-LIKE PROTEIN C16A3.02C"/>
    <property type="match status" value="1"/>
</dbReference>
<dbReference type="SMART" id="SM00829">
    <property type="entry name" value="PKS_ER"/>
    <property type="match status" value="1"/>
</dbReference>
<dbReference type="Pfam" id="PF08240">
    <property type="entry name" value="ADH_N"/>
    <property type="match status" value="1"/>
</dbReference>
<dbReference type="CDD" id="cd08267">
    <property type="entry name" value="MDR1"/>
    <property type="match status" value="1"/>
</dbReference>
<evidence type="ECO:0000259" key="1">
    <source>
        <dbReference type="SMART" id="SM00829"/>
    </source>
</evidence>
<dbReference type="EMBL" id="LAZR01007444">
    <property type="protein sequence ID" value="KKM85228.1"/>
    <property type="molecule type" value="Genomic_DNA"/>
</dbReference>
<sequence length="348" mass="38343">MVKKMGNKGNEIIDPDNSTPLFKKMKAIVCTKYGPPDVLQLREVEKPTPKDNEVLIKIHATTVTAGDCELRGLKFSFWLRNLMRLGFGFRRPRKKILGMELAGEIKSVGKDITLFKKGDQVFGTTGMSLGPYAEYICLREERRFGTLALKPNNMTYEEAAAVPIGGLEALYFLGKGNIQSGQKILIIGASGTIGTFAIQLAKYYGAEITAVGNPTSLEVMKSLGAAKVIDYTKEDFTNSGEIYDVIFDVVCKSPISDYKKSLKENGLLLLANTMLTRKTRGLGSSKKVIAVSASPKKEDLICLRELIEAGKIKTVIDRRYTLEQIPEAHSYVDKGQKTGNIVINVEES</sequence>
<dbReference type="InterPro" id="IPR011032">
    <property type="entry name" value="GroES-like_sf"/>
</dbReference>
<proteinExistence type="predicted"/>
<organism evidence="2">
    <name type="scientific">marine sediment metagenome</name>
    <dbReference type="NCBI Taxonomy" id="412755"/>
    <lineage>
        <taxon>unclassified sequences</taxon>
        <taxon>metagenomes</taxon>
        <taxon>ecological metagenomes</taxon>
    </lineage>
</organism>
<dbReference type="SUPFAM" id="SSF50129">
    <property type="entry name" value="GroES-like"/>
    <property type="match status" value="1"/>
</dbReference>
<dbReference type="Gene3D" id="3.40.50.720">
    <property type="entry name" value="NAD(P)-binding Rossmann-like Domain"/>
    <property type="match status" value="1"/>
</dbReference>
<reference evidence="2" key="1">
    <citation type="journal article" date="2015" name="Nature">
        <title>Complex archaea that bridge the gap between prokaryotes and eukaryotes.</title>
        <authorList>
            <person name="Spang A."/>
            <person name="Saw J.H."/>
            <person name="Jorgensen S.L."/>
            <person name="Zaremba-Niedzwiedzka K."/>
            <person name="Martijn J."/>
            <person name="Lind A.E."/>
            <person name="van Eijk R."/>
            <person name="Schleper C."/>
            <person name="Guy L."/>
            <person name="Ettema T.J."/>
        </authorList>
    </citation>
    <scope>NUCLEOTIDE SEQUENCE</scope>
</reference>
<evidence type="ECO:0000313" key="2">
    <source>
        <dbReference type="EMBL" id="KKM85228.1"/>
    </source>
</evidence>
<dbReference type="PANTHER" id="PTHR44013">
    <property type="entry name" value="ZINC-TYPE ALCOHOL DEHYDROGENASE-LIKE PROTEIN C16A3.02C"/>
    <property type="match status" value="1"/>
</dbReference>
<comment type="caution">
    <text evidence="2">The sequence shown here is derived from an EMBL/GenBank/DDBJ whole genome shotgun (WGS) entry which is preliminary data.</text>
</comment>
<protein>
    <recommendedName>
        <fullName evidence="1">Enoyl reductase (ER) domain-containing protein</fullName>
    </recommendedName>
</protein>
<dbReference type="Pfam" id="PF13602">
    <property type="entry name" value="ADH_zinc_N_2"/>
    <property type="match status" value="1"/>
</dbReference>
<accession>A0A0F9KU07</accession>
<gene>
    <name evidence="2" type="ORF">LCGC14_1291240</name>
</gene>
<dbReference type="SUPFAM" id="SSF51735">
    <property type="entry name" value="NAD(P)-binding Rossmann-fold domains"/>
    <property type="match status" value="1"/>
</dbReference>
<dbReference type="GO" id="GO:0016491">
    <property type="term" value="F:oxidoreductase activity"/>
    <property type="evidence" value="ECO:0007669"/>
    <property type="project" value="InterPro"/>
</dbReference>
<dbReference type="InterPro" id="IPR036291">
    <property type="entry name" value="NAD(P)-bd_dom_sf"/>
</dbReference>
<dbReference type="InterPro" id="IPR013154">
    <property type="entry name" value="ADH-like_N"/>
</dbReference>